<dbReference type="RefSeq" id="WP_193122604.1">
    <property type="nucleotide sequence ID" value="NZ_JADBGI010000012.1"/>
</dbReference>
<comment type="caution">
    <text evidence="1">The sequence shown here is derived from an EMBL/GenBank/DDBJ whole genome shotgun (WGS) entry which is preliminary data.</text>
</comment>
<proteinExistence type="predicted"/>
<sequence length="213" mass="23650">MASSIAAVVLLIAGIIVAVNVSGSRSYAELPTCRQLLGDLADDIPGMDRPTVDGHRVDEDDAYGHYDGEARSGVECNVEDPDRDDVPYVVHVNAFLYDHEDERGLSDLHHEMADEFESYEDGSVEDEYDDYRMLEWEETTIGDGGILAVQEYVGGSGSDENHRTAYGLFLTGNASVSYSYELEEREDEEEAMDFVRSFGGDLERQLRSEAESV</sequence>
<gene>
    <name evidence="1" type="ORF">IDM40_14865</name>
</gene>
<organism evidence="1 2">
    <name type="scientific">Nocardiopsis coralli</name>
    <dbReference type="NCBI Taxonomy" id="2772213"/>
    <lineage>
        <taxon>Bacteria</taxon>
        <taxon>Bacillati</taxon>
        <taxon>Actinomycetota</taxon>
        <taxon>Actinomycetes</taxon>
        <taxon>Streptosporangiales</taxon>
        <taxon>Nocardiopsidaceae</taxon>
        <taxon>Nocardiopsis</taxon>
    </lineage>
</organism>
<reference evidence="1 2" key="1">
    <citation type="submission" date="2020-09" db="EMBL/GenBank/DDBJ databases">
        <title>Diversity and distribution of actinomycetes associated with coral in the coast of Hainan.</title>
        <authorList>
            <person name="Li F."/>
        </authorList>
    </citation>
    <scope>NUCLEOTIDE SEQUENCE [LARGE SCALE GENOMIC DNA]</scope>
    <source>
        <strain evidence="1 2">HNM0947</strain>
    </source>
</reference>
<protein>
    <submittedName>
        <fullName evidence="1">Uncharacterized protein</fullName>
    </submittedName>
</protein>
<dbReference type="Proteomes" id="UP000806528">
    <property type="component" value="Unassembled WGS sequence"/>
</dbReference>
<accession>A0ABR9P813</accession>
<evidence type="ECO:0000313" key="1">
    <source>
        <dbReference type="EMBL" id="MBE2999980.1"/>
    </source>
</evidence>
<evidence type="ECO:0000313" key="2">
    <source>
        <dbReference type="Proteomes" id="UP000806528"/>
    </source>
</evidence>
<keyword evidence="2" id="KW-1185">Reference proteome</keyword>
<dbReference type="EMBL" id="JADBGI010000012">
    <property type="protein sequence ID" value="MBE2999980.1"/>
    <property type="molecule type" value="Genomic_DNA"/>
</dbReference>
<name>A0ABR9P813_9ACTN</name>